<keyword evidence="4" id="KW-0281">Fimbrium</keyword>
<comment type="caution">
    <text evidence="6">The sequence shown here is derived from an EMBL/GenBank/DDBJ whole genome shotgun (WGS) entry which is preliminary data.</text>
</comment>
<sequence length="197" mass="20881">MTTKDQLCLEHVKVKLIAFPATRHAAETDRAPSPKQKGLSVKHASQQGFTLIELMVVVAIVGILATLAIPAYQDYTRRTHVTEGLQLASSAKTAVVTYYAVNGKHAEEASGKTIHQQLGLAAGDKIQGNAVASINVGASGVITVAYNEKVYEEAGKNTLTLSPSTASGSIKWDCKLPTNTGLPSKYAPSNCVEDDET</sequence>
<evidence type="ECO:0000256" key="5">
    <source>
        <dbReference type="SAM" id="Phobius"/>
    </source>
</evidence>
<keyword evidence="2" id="KW-0488">Methylation</keyword>
<keyword evidence="7" id="KW-1185">Reference proteome</keyword>
<feature type="transmembrane region" description="Helical" evidence="5">
    <location>
        <begin position="49"/>
        <end position="69"/>
    </location>
</feature>
<dbReference type="Pfam" id="PF00114">
    <property type="entry name" value="Pilin"/>
    <property type="match status" value="1"/>
</dbReference>
<dbReference type="Gene3D" id="3.30.700.10">
    <property type="entry name" value="Glycoprotein, Type 4 Pilin"/>
    <property type="match status" value="1"/>
</dbReference>
<dbReference type="InterPro" id="IPR045584">
    <property type="entry name" value="Pilin-like"/>
</dbReference>
<gene>
    <name evidence="6" type="ORF">ABH309_16395</name>
</gene>
<evidence type="ECO:0000256" key="2">
    <source>
        <dbReference type="ARBA" id="ARBA00022481"/>
    </source>
</evidence>
<keyword evidence="3" id="KW-1015">Disulfide bond</keyword>
<protein>
    <submittedName>
        <fullName evidence="6">Pilin</fullName>
    </submittedName>
</protein>
<organism evidence="6 7">
    <name type="scientific">Chromobacterium piscinae</name>
    <dbReference type="NCBI Taxonomy" id="686831"/>
    <lineage>
        <taxon>Bacteria</taxon>
        <taxon>Pseudomonadati</taxon>
        <taxon>Pseudomonadota</taxon>
        <taxon>Betaproteobacteria</taxon>
        <taxon>Neisseriales</taxon>
        <taxon>Chromobacteriaceae</taxon>
        <taxon>Chromobacterium</taxon>
    </lineage>
</organism>
<accession>A0ABV0H7H3</accession>
<dbReference type="Proteomes" id="UP001438292">
    <property type="component" value="Unassembled WGS sequence"/>
</dbReference>
<dbReference type="InterPro" id="IPR001082">
    <property type="entry name" value="Pilin"/>
</dbReference>
<dbReference type="Pfam" id="PF07963">
    <property type="entry name" value="N_methyl"/>
    <property type="match status" value="1"/>
</dbReference>
<keyword evidence="5" id="KW-0472">Membrane</keyword>
<dbReference type="RefSeq" id="WP_346193988.1">
    <property type="nucleotide sequence ID" value="NZ_JBDJHV010000006.1"/>
</dbReference>
<reference evidence="6 7" key="1">
    <citation type="submission" date="2024-05" db="EMBL/GenBank/DDBJ databases">
        <authorList>
            <person name="De Oliveira J.P."/>
            <person name="Noriler S.A."/>
            <person name="De Oliveira A.G."/>
            <person name="Sipoli D.S."/>
        </authorList>
    </citation>
    <scope>NUCLEOTIDE SEQUENCE [LARGE SCALE GENOMIC DNA]</scope>
    <source>
        <strain evidence="6 7">LABIM186</strain>
    </source>
</reference>
<dbReference type="PANTHER" id="PTHR30093">
    <property type="entry name" value="GENERAL SECRETION PATHWAY PROTEIN G"/>
    <property type="match status" value="1"/>
</dbReference>
<dbReference type="NCBIfam" id="TIGR02532">
    <property type="entry name" value="IV_pilin_GFxxxE"/>
    <property type="match status" value="1"/>
</dbReference>
<proteinExistence type="inferred from homology"/>
<dbReference type="PANTHER" id="PTHR30093:SF34">
    <property type="entry name" value="PREPILIN PEPTIDASE-DEPENDENT PROTEIN D"/>
    <property type="match status" value="1"/>
</dbReference>
<dbReference type="SUPFAM" id="SSF54523">
    <property type="entry name" value="Pili subunits"/>
    <property type="match status" value="1"/>
</dbReference>
<evidence type="ECO:0000313" key="7">
    <source>
        <dbReference type="Proteomes" id="UP001438292"/>
    </source>
</evidence>
<dbReference type="InterPro" id="IPR012902">
    <property type="entry name" value="N_methyl_site"/>
</dbReference>
<comment type="similarity">
    <text evidence="1 4">Belongs to the N-Me-Phe pilin family.</text>
</comment>
<name>A0ABV0H7H3_9NEIS</name>
<evidence type="ECO:0000256" key="1">
    <source>
        <dbReference type="ARBA" id="ARBA00005233"/>
    </source>
</evidence>
<dbReference type="EMBL" id="JBDQQU010000017">
    <property type="protein sequence ID" value="MEO3956030.1"/>
    <property type="molecule type" value="Genomic_DNA"/>
</dbReference>
<evidence type="ECO:0000256" key="4">
    <source>
        <dbReference type="RuleBase" id="RU000389"/>
    </source>
</evidence>
<evidence type="ECO:0000313" key="6">
    <source>
        <dbReference type="EMBL" id="MEO3956030.1"/>
    </source>
</evidence>
<keyword evidence="5" id="KW-1133">Transmembrane helix</keyword>
<keyword evidence="5" id="KW-0812">Transmembrane</keyword>
<evidence type="ECO:0000256" key="3">
    <source>
        <dbReference type="ARBA" id="ARBA00023157"/>
    </source>
</evidence>
<dbReference type="PROSITE" id="PS00409">
    <property type="entry name" value="PROKAR_NTER_METHYL"/>
    <property type="match status" value="1"/>
</dbReference>